<evidence type="ECO:0000313" key="3">
    <source>
        <dbReference type="Proteomes" id="UP001197974"/>
    </source>
</evidence>
<keyword evidence="3" id="KW-1185">Reference proteome</keyword>
<organism evidence="2 3">
    <name type="scientific">Bacillus carboniphilus</name>
    <dbReference type="NCBI Taxonomy" id="86663"/>
    <lineage>
        <taxon>Bacteria</taxon>
        <taxon>Bacillati</taxon>
        <taxon>Bacillota</taxon>
        <taxon>Bacilli</taxon>
        <taxon>Bacillales</taxon>
        <taxon>Bacillaceae</taxon>
        <taxon>Bacillus</taxon>
    </lineage>
</organism>
<proteinExistence type="predicted"/>
<dbReference type="EMBL" id="CP129013">
    <property type="protein sequence ID" value="WLR42581.1"/>
    <property type="molecule type" value="Genomic_DNA"/>
</dbReference>
<reference evidence="2 3" key="1">
    <citation type="submission" date="2023-06" db="EMBL/GenBank/DDBJ databases">
        <title>Five Gram-positive bacteria isolated from mangrove sediments in Shenzhen, Guangdong, China.</title>
        <authorList>
            <person name="Yu S."/>
            <person name="Zheng W."/>
            <person name="Huang Y."/>
        </authorList>
    </citation>
    <scope>NUCLEOTIDE SEQUENCE [LARGE SCALE GENOMIC DNA]</scope>
    <source>
        <strain evidence="2 3">SaN35-3</strain>
    </source>
</reference>
<protein>
    <submittedName>
        <fullName evidence="2">DUF3888 domain-containing protein</fullName>
    </submittedName>
</protein>
<feature type="signal peptide" evidence="1">
    <location>
        <begin position="1"/>
        <end position="19"/>
    </location>
</feature>
<feature type="chain" id="PRO_5047195451" evidence="1">
    <location>
        <begin position="20"/>
        <end position="141"/>
    </location>
</feature>
<evidence type="ECO:0000313" key="2">
    <source>
        <dbReference type="EMBL" id="WLR42581.1"/>
    </source>
</evidence>
<gene>
    <name evidence="2" type="ORF">LC087_18165</name>
</gene>
<evidence type="ECO:0000256" key="1">
    <source>
        <dbReference type="SAM" id="SignalP"/>
    </source>
</evidence>
<sequence>MRRLLFISLIIMMTTVAVHAEKEHKHDSKGMEQAVDNFLLSQFNDELNQAVKDYYKKESVIFTLDWWNDHYDVVQVDQWEKGREKNHPYLFTFTVLPYDEHNGEKLGTDTITFGVAPLYDECADKNFAASEVELINYKHKK</sequence>
<dbReference type="Proteomes" id="UP001197974">
    <property type="component" value="Chromosome"/>
</dbReference>
<name>A0ABY9JT73_9BACI</name>
<dbReference type="Pfam" id="PF13027">
    <property type="entry name" value="DUF3888"/>
    <property type="match status" value="1"/>
</dbReference>
<keyword evidence="1" id="KW-0732">Signal</keyword>
<dbReference type="RefSeq" id="WP_226542574.1">
    <property type="nucleotide sequence ID" value="NZ_CP129013.1"/>
</dbReference>
<dbReference type="InterPro" id="IPR024984">
    <property type="entry name" value="DUF3888"/>
</dbReference>
<accession>A0ABY9JT73</accession>